<proteinExistence type="predicted"/>
<dbReference type="Proteomes" id="UP000007174">
    <property type="component" value="Unassembled WGS sequence"/>
</dbReference>
<accession>H1VX05</accession>
<keyword evidence="1" id="KW-0175">Coiled coil</keyword>
<evidence type="ECO:0000313" key="3">
    <source>
        <dbReference type="Proteomes" id="UP000007174"/>
    </source>
</evidence>
<dbReference type="HOGENOM" id="CLU_096858_1_0_1"/>
<gene>
    <name evidence="2" type="ORF">CH063_03422</name>
</gene>
<dbReference type="eggNOG" id="ENOG502R576">
    <property type="taxonomic scope" value="Eukaryota"/>
</dbReference>
<dbReference type="AlphaFoldDB" id="H1VX05"/>
<name>H1VX05_COLHI</name>
<protein>
    <submittedName>
        <fullName evidence="2">Uncharacterized protein</fullName>
    </submittedName>
</protein>
<evidence type="ECO:0000256" key="1">
    <source>
        <dbReference type="SAM" id="Coils"/>
    </source>
</evidence>
<organism evidence="2 3">
    <name type="scientific">Colletotrichum higginsianum (strain IMI 349063)</name>
    <name type="common">Crucifer anthracnose fungus</name>
    <dbReference type="NCBI Taxonomy" id="759273"/>
    <lineage>
        <taxon>Eukaryota</taxon>
        <taxon>Fungi</taxon>
        <taxon>Dikarya</taxon>
        <taxon>Ascomycota</taxon>
        <taxon>Pezizomycotina</taxon>
        <taxon>Sordariomycetes</taxon>
        <taxon>Hypocreomycetidae</taxon>
        <taxon>Glomerellales</taxon>
        <taxon>Glomerellaceae</taxon>
        <taxon>Colletotrichum</taxon>
        <taxon>Colletotrichum destructivum species complex</taxon>
    </lineage>
</organism>
<dbReference type="EMBL" id="CACQ02007157">
    <property type="protein sequence ID" value="CCF44767.1"/>
    <property type="molecule type" value="Genomic_DNA"/>
</dbReference>
<reference evidence="3" key="1">
    <citation type="journal article" date="2012" name="Nat. Genet.">
        <title>Lifestyle transitions in plant pathogenic Colletotrichum fungi deciphered by genome and transcriptome analyses.</title>
        <authorList>
            <person name="O'Connell R.J."/>
            <person name="Thon M.R."/>
            <person name="Hacquard S."/>
            <person name="Amyotte S.G."/>
            <person name="Kleemann J."/>
            <person name="Torres M.F."/>
            <person name="Damm U."/>
            <person name="Buiate E.A."/>
            <person name="Epstein L."/>
            <person name="Alkan N."/>
            <person name="Altmueller J."/>
            <person name="Alvarado-Balderrama L."/>
            <person name="Bauser C.A."/>
            <person name="Becker C."/>
            <person name="Birren B.W."/>
            <person name="Chen Z."/>
            <person name="Choi J."/>
            <person name="Crouch J.A."/>
            <person name="Duvick J.P."/>
            <person name="Farman M.A."/>
            <person name="Gan P."/>
            <person name="Heiman D."/>
            <person name="Henrissat B."/>
            <person name="Howard R.J."/>
            <person name="Kabbage M."/>
            <person name="Koch C."/>
            <person name="Kracher B."/>
            <person name="Kubo Y."/>
            <person name="Law A.D."/>
            <person name="Lebrun M.-H."/>
            <person name="Lee Y.-H."/>
            <person name="Miyara I."/>
            <person name="Moore N."/>
            <person name="Neumann U."/>
            <person name="Nordstroem K."/>
            <person name="Panaccione D.G."/>
            <person name="Panstruga R."/>
            <person name="Place M."/>
            <person name="Proctor R.H."/>
            <person name="Prusky D."/>
            <person name="Rech G."/>
            <person name="Reinhardt R."/>
            <person name="Rollins J.A."/>
            <person name="Rounsley S."/>
            <person name="Schardl C.L."/>
            <person name="Schwartz D.C."/>
            <person name="Shenoy N."/>
            <person name="Shirasu K."/>
            <person name="Sikhakolli U.R."/>
            <person name="Stueber K."/>
            <person name="Sukno S.A."/>
            <person name="Sweigard J.A."/>
            <person name="Takano Y."/>
            <person name="Takahara H."/>
            <person name="Trail F."/>
            <person name="van der Does H.C."/>
            <person name="Voll L.M."/>
            <person name="Will I."/>
            <person name="Young S."/>
            <person name="Zeng Q."/>
            <person name="Zhang J."/>
            <person name="Zhou S."/>
            <person name="Dickman M.B."/>
            <person name="Schulze-Lefert P."/>
            <person name="Ver Loren van Themaat E."/>
            <person name="Ma L.-J."/>
            <person name="Vaillancourt L.J."/>
        </authorList>
    </citation>
    <scope>NUCLEOTIDE SEQUENCE [LARGE SCALE GENOMIC DNA]</scope>
    <source>
        <strain evidence="3">IMI 349063</strain>
    </source>
</reference>
<evidence type="ECO:0000313" key="2">
    <source>
        <dbReference type="EMBL" id="CCF44767.1"/>
    </source>
</evidence>
<sequence length="202" mass="22236">MVSNVSSLRTDKMSLSESCAKASSTQRRLKLALEIREFGFDVMPCSYCRSAGRRCKMLAGKSKCSECVRRGRSCDVSANAICELDRLLNESDRLEREEESEELILRQRAEALRRAQAEMDESLAKLDRIRKAKRMVFKKGREIPDGGPEDSVVSSSESAVAKEAQAGGAFGVVDWEAVFEDPELADFDFGTPLAVPESVGGS</sequence>
<feature type="coiled-coil region" evidence="1">
    <location>
        <begin position="77"/>
        <end position="132"/>
    </location>
</feature>